<comment type="function">
    <text evidence="1">Subunit of the oligosaccharyl transferase (OST) complex that catalyzes the initial transfer of a defined glycan (Glc(3)Man(9)GlcNAc(2) in eukaryotes) from the lipid carrier dolichol-pyrophosphate to an asparagine residue within an Asn-X-Ser/Thr consensus motif in nascent polypeptide chains, the first step in protein N-glycosylation. N-glycosylation occurs cotranslationally and the complex associates with the Sec61 complex at the channel-forming translocon complex that mediates protein translocation across the endoplasmic reticulum (ER).</text>
</comment>
<dbReference type="InterPro" id="IPR055457">
    <property type="entry name" value="OST48_N"/>
</dbReference>
<dbReference type="AlphaFoldDB" id="A0A067L5R5"/>
<dbReference type="GO" id="GO:0018279">
    <property type="term" value="P:protein N-linked glycosylation via asparagine"/>
    <property type="evidence" value="ECO:0007669"/>
    <property type="project" value="UniProtKB-UniRule"/>
</dbReference>
<dbReference type="InterPro" id="IPR005013">
    <property type="entry name" value="DDOST_48_kDa_subunit"/>
</dbReference>
<dbReference type="EMBL" id="KK914337">
    <property type="protein sequence ID" value="KDP39840.1"/>
    <property type="molecule type" value="Genomic_DNA"/>
</dbReference>
<name>A0A067L5R5_JATCU</name>
<dbReference type="Pfam" id="PF03345">
    <property type="entry name" value="OST48_N"/>
    <property type="match status" value="1"/>
</dbReference>
<dbReference type="PANTHER" id="PTHR10830">
    <property type="entry name" value="DOLICHYL-DIPHOSPHOOLIGOSACCHARIDE--PROTEIN GLYCOSYLTRANSFERASE 48 KDA SUBUNIT"/>
    <property type="match status" value="1"/>
</dbReference>
<dbReference type="PANTHER" id="PTHR10830:SF0">
    <property type="entry name" value="DOLICHYL-DIPHOSPHOOLIGOSACCHARIDE--PROTEIN GLYCOSYLTRANSFERASE 48 KDA SUBUNIT"/>
    <property type="match status" value="1"/>
</dbReference>
<gene>
    <name evidence="3" type="ORF">JCGZ_04185</name>
</gene>
<dbReference type="GO" id="GO:0008250">
    <property type="term" value="C:oligosaccharyltransferase complex"/>
    <property type="evidence" value="ECO:0007669"/>
    <property type="project" value="TreeGrafter"/>
</dbReference>
<dbReference type="UniPathway" id="UPA00378"/>
<evidence type="ECO:0000313" key="3">
    <source>
        <dbReference type="EMBL" id="KDP39840.1"/>
    </source>
</evidence>
<keyword evidence="1" id="KW-0256">Endoplasmic reticulum</keyword>
<dbReference type="OrthoDB" id="29105at2759"/>
<evidence type="ECO:0000313" key="4">
    <source>
        <dbReference type="Proteomes" id="UP000027138"/>
    </source>
</evidence>
<comment type="similarity">
    <text evidence="1">Belongs to the DDOST 48 kDa subunit family.</text>
</comment>
<protein>
    <recommendedName>
        <fullName evidence="1">Dolichyl-diphosphooligosaccharide--protein glycosyltransferase 48 kDa subunit</fullName>
        <shortName evidence="1">Oligosaccharyl transferase 48 kDa subunit</shortName>
    </recommendedName>
</protein>
<evidence type="ECO:0000259" key="2">
    <source>
        <dbReference type="Pfam" id="PF03345"/>
    </source>
</evidence>
<reference evidence="3 4" key="1">
    <citation type="journal article" date="2014" name="PLoS ONE">
        <title>Global Analysis of Gene Expression Profiles in Physic Nut (Jatropha curcas L.) Seedlings Exposed to Salt Stress.</title>
        <authorList>
            <person name="Zhang L."/>
            <person name="Zhang C."/>
            <person name="Wu P."/>
            <person name="Chen Y."/>
            <person name="Li M."/>
            <person name="Jiang H."/>
            <person name="Wu G."/>
        </authorList>
    </citation>
    <scope>NUCLEOTIDE SEQUENCE [LARGE SCALE GENOMIC DNA]</scope>
    <source>
        <strain evidence="4">cv. GZQX0401</strain>
        <tissue evidence="3">Young leaves</tissue>
    </source>
</reference>
<dbReference type="STRING" id="180498.A0A067L5R5"/>
<proteinExistence type="inferred from homology"/>
<comment type="subunit">
    <text evidence="1">Component of the oligosaccharyltransferase (OST) complex.</text>
</comment>
<keyword evidence="4" id="KW-1185">Reference proteome</keyword>
<evidence type="ECO:0000256" key="1">
    <source>
        <dbReference type="RuleBase" id="RU361142"/>
    </source>
</evidence>
<feature type="domain" description="OST48 N-terminal" evidence="2">
    <location>
        <begin position="4"/>
        <end position="135"/>
    </location>
</feature>
<dbReference type="Proteomes" id="UP000027138">
    <property type="component" value="Unassembled WGS sequence"/>
</dbReference>
<comment type="pathway">
    <text evidence="1">Protein modification; protein glycosylation.</text>
</comment>
<sequence length="136" mass="14335">MRVSFGGSMDLPAILDFVDFGRDFIIAVDVNASVLIREIAIESGVDFDEDLRALVIDHMSDAVLETEGDHTLNATTGLGAPVLFQGIAHTLNPTSSLVLKVLSAFPSAYSADPKAKLLNSPLLPGSAISLVSIVQV</sequence>
<organism evidence="3 4">
    <name type="scientific">Jatropha curcas</name>
    <name type="common">Barbados nut</name>
    <dbReference type="NCBI Taxonomy" id="180498"/>
    <lineage>
        <taxon>Eukaryota</taxon>
        <taxon>Viridiplantae</taxon>
        <taxon>Streptophyta</taxon>
        <taxon>Embryophyta</taxon>
        <taxon>Tracheophyta</taxon>
        <taxon>Spermatophyta</taxon>
        <taxon>Magnoliopsida</taxon>
        <taxon>eudicotyledons</taxon>
        <taxon>Gunneridae</taxon>
        <taxon>Pentapetalae</taxon>
        <taxon>rosids</taxon>
        <taxon>fabids</taxon>
        <taxon>Malpighiales</taxon>
        <taxon>Euphorbiaceae</taxon>
        <taxon>Crotonoideae</taxon>
        <taxon>Jatropheae</taxon>
        <taxon>Jatropha</taxon>
    </lineage>
</organism>
<comment type="subcellular location">
    <subcellularLocation>
        <location evidence="1">Endoplasmic reticulum membrane</location>
        <topology evidence="1">Single-pass type I membrane protein</topology>
    </subcellularLocation>
</comment>
<accession>A0A067L5R5</accession>